<reference evidence="13" key="1">
    <citation type="journal article" date="2020" name="Stud. Mycol.">
        <title>101 Dothideomycetes genomes: a test case for predicting lifestyles and emergence of pathogens.</title>
        <authorList>
            <person name="Haridas S."/>
            <person name="Albert R."/>
            <person name="Binder M."/>
            <person name="Bloem J."/>
            <person name="Labutti K."/>
            <person name="Salamov A."/>
            <person name="Andreopoulos B."/>
            <person name="Baker S."/>
            <person name="Barry K."/>
            <person name="Bills G."/>
            <person name="Bluhm B."/>
            <person name="Cannon C."/>
            <person name="Castanera R."/>
            <person name="Culley D."/>
            <person name="Daum C."/>
            <person name="Ezra D."/>
            <person name="Gonzalez J."/>
            <person name="Henrissat B."/>
            <person name="Kuo A."/>
            <person name="Liang C."/>
            <person name="Lipzen A."/>
            <person name="Lutzoni F."/>
            <person name="Magnuson J."/>
            <person name="Mondo S."/>
            <person name="Nolan M."/>
            <person name="Ohm R."/>
            <person name="Pangilinan J."/>
            <person name="Park H.-J."/>
            <person name="Ramirez L."/>
            <person name="Alfaro M."/>
            <person name="Sun H."/>
            <person name="Tritt A."/>
            <person name="Yoshinaga Y."/>
            <person name="Zwiers L.-H."/>
            <person name="Turgeon B."/>
            <person name="Goodwin S."/>
            <person name="Spatafora J."/>
            <person name="Crous P."/>
            <person name="Grigoriev I."/>
        </authorList>
    </citation>
    <scope>NUCLEOTIDE SEQUENCE</scope>
    <source>
        <strain evidence="13">CBS 123094</strain>
    </source>
</reference>
<keyword evidence="8" id="KW-0862">Zinc</keyword>
<evidence type="ECO:0000256" key="8">
    <source>
        <dbReference type="ARBA" id="ARBA00022833"/>
    </source>
</evidence>
<feature type="domain" description="RING-type" evidence="11">
    <location>
        <begin position="167"/>
        <end position="210"/>
    </location>
</feature>
<dbReference type="GO" id="GO:0016567">
    <property type="term" value="P:protein ubiquitination"/>
    <property type="evidence" value="ECO:0007669"/>
    <property type="project" value="InterPro"/>
</dbReference>
<comment type="catalytic activity">
    <reaction evidence="1">
        <text>[E2 ubiquitin-conjugating enzyme]-S-ubiquitinyl-L-cysteine + [acceptor protein]-L-lysine = [E2 ubiquitin-conjugating enzyme]-L-cysteine + [acceptor protein]-N(6)-ubiquitinyl-L-lysine.</text>
        <dbReference type="EC" id="2.3.2.31"/>
    </reaction>
</comment>
<dbReference type="InterPro" id="IPR044066">
    <property type="entry name" value="TRIAD_supradom"/>
</dbReference>
<name>A0A6A5WXQ3_9PLEO</name>
<evidence type="ECO:0000313" key="14">
    <source>
        <dbReference type="Proteomes" id="UP000799779"/>
    </source>
</evidence>
<evidence type="ECO:0000256" key="3">
    <source>
        <dbReference type="ARBA" id="ARBA00022679"/>
    </source>
</evidence>
<dbReference type="Gene3D" id="1.20.120.1750">
    <property type="match status" value="1"/>
</dbReference>
<dbReference type="OrthoDB" id="9977870at2759"/>
<evidence type="ECO:0000256" key="5">
    <source>
        <dbReference type="ARBA" id="ARBA00022737"/>
    </source>
</evidence>
<keyword evidence="6 9" id="KW-0863">Zinc-finger</keyword>
<keyword evidence="7" id="KW-0833">Ubl conjugation pathway</keyword>
<keyword evidence="3" id="KW-0808">Transferase</keyword>
<dbReference type="InterPro" id="IPR001841">
    <property type="entry name" value="Znf_RING"/>
</dbReference>
<dbReference type="PROSITE" id="PS51873">
    <property type="entry name" value="TRIAD"/>
    <property type="match status" value="1"/>
</dbReference>
<sequence>MDAYDTYTCVVCCEDFFASEGIAACWEHFTCNSCGVMAFEVAMSNADTFPAMCCKEPGQLYNIELFEHLLDAEFVQRYQARLREYSVPEDLKVYCCNKECSAFFPPYSFDNSDYCYTLASCKKCKAITCVACKKQWDRGHRCESEAERNKLPDWVPEYTAECRMKRCPKCHALIEHLEACNHMTCMYCKHEFCFICLMRWGGFHEDLGCPNYGEPPAGYDEERYEQTSRGLHRDTGLDRNGLNRDGVEVFN</sequence>
<dbReference type="EC" id="2.3.2.31" evidence="2"/>
<keyword evidence="4" id="KW-0479">Metal-binding</keyword>
<evidence type="ECO:0000313" key="13">
    <source>
        <dbReference type="EMBL" id="KAF2002436.1"/>
    </source>
</evidence>
<evidence type="ECO:0000256" key="7">
    <source>
        <dbReference type="ARBA" id="ARBA00022786"/>
    </source>
</evidence>
<keyword evidence="14" id="KW-1185">Reference proteome</keyword>
<dbReference type="InterPro" id="IPR017907">
    <property type="entry name" value="Znf_RING_CS"/>
</dbReference>
<dbReference type="SMART" id="SM00647">
    <property type="entry name" value="IBR"/>
    <property type="match status" value="2"/>
</dbReference>
<dbReference type="InterPro" id="IPR002867">
    <property type="entry name" value="IBR_dom"/>
</dbReference>
<dbReference type="PROSITE" id="PS00518">
    <property type="entry name" value="ZF_RING_1"/>
    <property type="match status" value="1"/>
</dbReference>
<evidence type="ECO:0000256" key="2">
    <source>
        <dbReference type="ARBA" id="ARBA00012251"/>
    </source>
</evidence>
<evidence type="ECO:0000256" key="1">
    <source>
        <dbReference type="ARBA" id="ARBA00001798"/>
    </source>
</evidence>
<evidence type="ECO:0000256" key="9">
    <source>
        <dbReference type="PROSITE-ProRule" id="PRU00175"/>
    </source>
</evidence>
<organism evidence="13 14">
    <name type="scientific">Amniculicola lignicola CBS 123094</name>
    <dbReference type="NCBI Taxonomy" id="1392246"/>
    <lineage>
        <taxon>Eukaryota</taxon>
        <taxon>Fungi</taxon>
        <taxon>Dikarya</taxon>
        <taxon>Ascomycota</taxon>
        <taxon>Pezizomycotina</taxon>
        <taxon>Dothideomycetes</taxon>
        <taxon>Pleosporomycetidae</taxon>
        <taxon>Pleosporales</taxon>
        <taxon>Amniculicolaceae</taxon>
        <taxon>Amniculicola</taxon>
    </lineage>
</organism>
<proteinExistence type="predicted"/>
<evidence type="ECO:0000256" key="6">
    <source>
        <dbReference type="ARBA" id="ARBA00022771"/>
    </source>
</evidence>
<dbReference type="Pfam" id="PF22191">
    <property type="entry name" value="IBR_1"/>
    <property type="match status" value="1"/>
</dbReference>
<evidence type="ECO:0000256" key="10">
    <source>
        <dbReference type="SAM" id="MobiDB-lite"/>
    </source>
</evidence>
<dbReference type="GO" id="GO:0008270">
    <property type="term" value="F:zinc ion binding"/>
    <property type="evidence" value="ECO:0007669"/>
    <property type="project" value="UniProtKB-KW"/>
</dbReference>
<dbReference type="PROSITE" id="PS50089">
    <property type="entry name" value="ZF_RING_2"/>
    <property type="match status" value="1"/>
</dbReference>
<dbReference type="AlphaFoldDB" id="A0A6A5WXQ3"/>
<accession>A0A6A5WXQ3</accession>
<gene>
    <name evidence="13" type="ORF">P154DRAFT_430707</name>
</gene>
<dbReference type="EMBL" id="ML977577">
    <property type="protein sequence ID" value="KAF2002436.1"/>
    <property type="molecule type" value="Genomic_DNA"/>
</dbReference>
<dbReference type="Proteomes" id="UP000799779">
    <property type="component" value="Unassembled WGS sequence"/>
</dbReference>
<dbReference type="PANTHER" id="PTHR11685">
    <property type="entry name" value="RBR FAMILY RING FINGER AND IBR DOMAIN-CONTAINING"/>
    <property type="match status" value="1"/>
</dbReference>
<dbReference type="SUPFAM" id="SSF57850">
    <property type="entry name" value="RING/U-box"/>
    <property type="match status" value="1"/>
</dbReference>
<dbReference type="GO" id="GO:0061630">
    <property type="term" value="F:ubiquitin protein ligase activity"/>
    <property type="evidence" value="ECO:0007669"/>
    <property type="project" value="UniProtKB-EC"/>
</dbReference>
<protein>
    <recommendedName>
        <fullName evidence="2">RBR-type E3 ubiquitin transferase</fullName>
        <ecNumber evidence="2">2.3.2.31</ecNumber>
    </recommendedName>
</protein>
<keyword evidence="5" id="KW-0677">Repeat</keyword>
<feature type="region of interest" description="Disordered" evidence="10">
    <location>
        <begin position="232"/>
        <end position="251"/>
    </location>
</feature>
<evidence type="ECO:0000256" key="4">
    <source>
        <dbReference type="ARBA" id="ARBA00022723"/>
    </source>
</evidence>
<dbReference type="CDD" id="cd20336">
    <property type="entry name" value="Rcat_RBR"/>
    <property type="match status" value="1"/>
</dbReference>
<dbReference type="InterPro" id="IPR031127">
    <property type="entry name" value="E3_UB_ligase_RBR"/>
</dbReference>
<feature type="non-terminal residue" evidence="13">
    <location>
        <position position="251"/>
    </location>
</feature>
<feature type="domain" description="RING-type" evidence="12">
    <location>
        <begin position="5"/>
        <end position="213"/>
    </location>
</feature>
<evidence type="ECO:0000259" key="11">
    <source>
        <dbReference type="PROSITE" id="PS50089"/>
    </source>
</evidence>
<evidence type="ECO:0000259" key="12">
    <source>
        <dbReference type="PROSITE" id="PS51873"/>
    </source>
</evidence>